<gene>
    <name evidence="1" type="ORF">JG688_00010760</name>
</gene>
<proteinExistence type="predicted"/>
<dbReference type="Proteomes" id="UP000709295">
    <property type="component" value="Unassembled WGS sequence"/>
</dbReference>
<organism evidence="1 2">
    <name type="scientific">Phytophthora aleatoria</name>
    <dbReference type="NCBI Taxonomy" id="2496075"/>
    <lineage>
        <taxon>Eukaryota</taxon>
        <taxon>Sar</taxon>
        <taxon>Stramenopiles</taxon>
        <taxon>Oomycota</taxon>
        <taxon>Peronosporomycetes</taxon>
        <taxon>Peronosporales</taxon>
        <taxon>Peronosporaceae</taxon>
        <taxon>Phytophthora</taxon>
    </lineage>
</organism>
<reference evidence="1" key="1">
    <citation type="submission" date="2021-01" db="EMBL/GenBank/DDBJ databases">
        <title>Phytophthora aleatoria, a newly-described species from Pinus radiata is distinct from Phytophthora cactorum isolates based on comparative genomics.</title>
        <authorList>
            <person name="Mcdougal R."/>
            <person name="Panda P."/>
            <person name="Williams N."/>
            <person name="Studholme D.J."/>
        </authorList>
    </citation>
    <scope>NUCLEOTIDE SEQUENCE</scope>
    <source>
        <strain evidence="1">NZFS 4037</strain>
    </source>
</reference>
<protein>
    <submittedName>
        <fullName evidence="1">Uncharacterized protein</fullName>
    </submittedName>
</protein>
<dbReference type="EMBL" id="JAENGY010000702">
    <property type="protein sequence ID" value="KAG6957892.1"/>
    <property type="molecule type" value="Genomic_DNA"/>
</dbReference>
<comment type="caution">
    <text evidence="1">The sequence shown here is derived from an EMBL/GenBank/DDBJ whole genome shotgun (WGS) entry which is preliminary data.</text>
</comment>
<keyword evidence="2" id="KW-1185">Reference proteome</keyword>
<dbReference type="AlphaFoldDB" id="A0A8J5MFC3"/>
<evidence type="ECO:0000313" key="1">
    <source>
        <dbReference type="EMBL" id="KAG6957892.1"/>
    </source>
</evidence>
<name>A0A8J5MFC3_9STRA</name>
<accession>A0A8J5MFC3</accession>
<evidence type="ECO:0000313" key="2">
    <source>
        <dbReference type="Proteomes" id="UP000709295"/>
    </source>
</evidence>
<sequence>MGPKSRWLGCNESHGRFLIERVTTAITEPVILTCLSGVYTGLDSSAGHGRGQRRTTDEVRCEAETLIAVHARRAAFS</sequence>